<feature type="compositionally biased region" description="Polar residues" evidence="1">
    <location>
        <begin position="280"/>
        <end position="302"/>
    </location>
</feature>
<comment type="caution">
    <text evidence="3">The sequence shown here is derived from an EMBL/GenBank/DDBJ whole genome shotgun (WGS) entry which is preliminary data.</text>
</comment>
<dbReference type="SUPFAM" id="SSF160443">
    <property type="entry name" value="SMR domain-like"/>
    <property type="match status" value="1"/>
</dbReference>
<gene>
    <name evidence="3" type="ORF">Daus18300_001160</name>
</gene>
<dbReference type="SMART" id="SM01162">
    <property type="entry name" value="DUF1771"/>
    <property type="match status" value="1"/>
</dbReference>
<evidence type="ECO:0000256" key="1">
    <source>
        <dbReference type="SAM" id="MobiDB-lite"/>
    </source>
</evidence>
<evidence type="ECO:0000313" key="4">
    <source>
        <dbReference type="Proteomes" id="UP001583177"/>
    </source>
</evidence>
<reference evidence="3 4" key="1">
    <citation type="journal article" date="2024" name="IMA Fungus">
        <title>IMA Genome - F19 : A genome assembly and annotation guide to empower mycologists, including annotated draft genome sequences of Ceratocystis pirilliformis, Diaporthe australafricana, Fusarium ophioides, Paecilomyces lecythidis, and Sporothrix stenoceras.</title>
        <authorList>
            <person name="Aylward J."/>
            <person name="Wilson A.M."/>
            <person name="Visagie C.M."/>
            <person name="Spraker J."/>
            <person name="Barnes I."/>
            <person name="Buitendag C."/>
            <person name="Ceriani C."/>
            <person name="Del Mar Angel L."/>
            <person name="du Plessis D."/>
            <person name="Fuchs T."/>
            <person name="Gasser K."/>
            <person name="Kramer D."/>
            <person name="Li W."/>
            <person name="Munsamy K."/>
            <person name="Piso A."/>
            <person name="Price J.L."/>
            <person name="Sonnekus B."/>
            <person name="Thomas C."/>
            <person name="van der Nest A."/>
            <person name="van Dijk A."/>
            <person name="van Heerden A."/>
            <person name="van Vuuren N."/>
            <person name="Yilmaz N."/>
            <person name="Duong T.A."/>
            <person name="van der Merwe N.A."/>
            <person name="Wingfield M.J."/>
            <person name="Wingfield B.D."/>
        </authorList>
    </citation>
    <scope>NUCLEOTIDE SEQUENCE [LARGE SCALE GENOMIC DNA]</scope>
    <source>
        <strain evidence="3 4">CMW 18300</strain>
    </source>
</reference>
<evidence type="ECO:0000313" key="3">
    <source>
        <dbReference type="EMBL" id="KAL1881307.1"/>
    </source>
</evidence>
<dbReference type="Proteomes" id="UP001583177">
    <property type="component" value="Unassembled WGS sequence"/>
</dbReference>
<feature type="region of interest" description="Disordered" evidence="1">
    <location>
        <begin position="76"/>
        <end position="106"/>
    </location>
</feature>
<feature type="compositionally biased region" description="Polar residues" evidence="1">
    <location>
        <begin position="84"/>
        <end position="98"/>
    </location>
</feature>
<keyword evidence="4" id="KW-1185">Reference proteome</keyword>
<organism evidence="3 4">
    <name type="scientific">Diaporthe australafricana</name>
    <dbReference type="NCBI Taxonomy" id="127596"/>
    <lineage>
        <taxon>Eukaryota</taxon>
        <taxon>Fungi</taxon>
        <taxon>Dikarya</taxon>
        <taxon>Ascomycota</taxon>
        <taxon>Pezizomycotina</taxon>
        <taxon>Sordariomycetes</taxon>
        <taxon>Sordariomycetidae</taxon>
        <taxon>Diaporthales</taxon>
        <taxon>Diaporthaceae</taxon>
        <taxon>Diaporthe</taxon>
    </lineage>
</organism>
<accession>A0ABR3Y0J7</accession>
<evidence type="ECO:0000259" key="2">
    <source>
        <dbReference type="SMART" id="SM01162"/>
    </source>
</evidence>
<name>A0ABR3Y0J7_9PEZI</name>
<feature type="compositionally biased region" description="Low complexity" evidence="1">
    <location>
        <begin position="249"/>
        <end position="279"/>
    </location>
</feature>
<feature type="region of interest" description="Disordered" evidence="1">
    <location>
        <begin position="245"/>
        <end position="304"/>
    </location>
</feature>
<dbReference type="EMBL" id="JAWRVE010000006">
    <property type="protein sequence ID" value="KAL1881307.1"/>
    <property type="molecule type" value="Genomic_DNA"/>
</dbReference>
<feature type="domain" description="DUF1771" evidence="2">
    <location>
        <begin position="308"/>
        <end position="378"/>
    </location>
</feature>
<dbReference type="InterPro" id="IPR052772">
    <property type="entry name" value="Endo/PolyKinase_Domain-Protein"/>
</dbReference>
<sequence>MGDNDQVPDAAELMGKLVDEFRSALDESLIIAIVGDYDLALQFEEARAILQGLSQDAEAEEASRFVSNGVDGDVDDLAALDGPANTNSSHSISGSKPCTDTSSRTDFSDTLSEQFESLELPSDVDVLALDEDGKVAELKTMFPLLKDMDIKFYLRKVDGDFTKACEELLSTQFLEENGLRPKGIEGAFREYDHIGQKKGKNRISVLQVDHSLLYGRSGAETPKEKAGKARLDVEYRLKPLDLEAEDKAASSPVSPALAASRPLTRRSSLPRLMPSSSTPNVANSAPNTPRLKSTTEWQTVQTAKPRKTYSELASDAAAARAATAQSFGAAQAAYRRGKSDALFRPVAGVLAERAREQLGRSRAAQSESYEALVDENSSAGHIDLHGVPVADGVRMALERTAAWWAALGEDRARRAREDGFTVVTGLGNHSSKGVSRMRQDVGAALKRAGWRVRTETGQFVVTGKA</sequence>
<dbReference type="InterPro" id="IPR036063">
    <property type="entry name" value="Smr_dom_sf"/>
</dbReference>
<dbReference type="PANTHER" id="PTHR46535">
    <property type="entry name" value="NEDD4-BINDING PROTEIN 2"/>
    <property type="match status" value="1"/>
</dbReference>
<proteinExistence type="predicted"/>
<dbReference type="Gene3D" id="3.30.1370.110">
    <property type="match status" value="1"/>
</dbReference>
<dbReference type="CDD" id="cd14279">
    <property type="entry name" value="CUE"/>
    <property type="match status" value="1"/>
</dbReference>
<dbReference type="PANTHER" id="PTHR46535:SF1">
    <property type="entry name" value="NEDD4-BINDING PROTEIN 2"/>
    <property type="match status" value="1"/>
</dbReference>
<protein>
    <recommendedName>
        <fullName evidence="2">DUF1771 domain-containing protein</fullName>
    </recommendedName>
</protein>
<dbReference type="InterPro" id="IPR013899">
    <property type="entry name" value="DUF1771"/>
</dbReference>